<keyword evidence="1" id="KW-0663">Pyridoxal phosphate</keyword>
<dbReference type="Gene3D" id="3.40.640.10">
    <property type="entry name" value="Type I PLP-dependent aspartate aminotransferase-like (Major domain)"/>
    <property type="match status" value="1"/>
</dbReference>
<dbReference type="AlphaFoldDB" id="J3VQ67"/>
<name>J3VQ67_CARRU</name>
<keyword evidence="4" id="KW-0456">Lyase</keyword>
<organism evidence="4 5">
    <name type="scientific">Candidatus Carsonella ruddii HT isolate Thao2000</name>
    <dbReference type="NCBI Taxonomy" id="1202539"/>
    <lineage>
        <taxon>Bacteria</taxon>
        <taxon>Pseudomonadati</taxon>
        <taxon>Pseudomonadota</taxon>
        <taxon>Gammaproteobacteria</taxon>
        <taxon>Oceanospirillales</taxon>
        <taxon>Halomonadaceae</taxon>
        <taxon>Zymobacter group</taxon>
        <taxon>Candidatus Carsonella</taxon>
    </lineage>
</organism>
<proteinExistence type="predicted"/>
<evidence type="ECO:0000256" key="2">
    <source>
        <dbReference type="SAM" id="Phobius"/>
    </source>
</evidence>
<dbReference type="PANTHER" id="PTHR43586:SF8">
    <property type="entry name" value="CYSTEINE DESULFURASE 1, CHLOROPLASTIC"/>
    <property type="match status" value="1"/>
</dbReference>
<dbReference type="InterPro" id="IPR015422">
    <property type="entry name" value="PyrdxlP-dep_Trfase_small"/>
</dbReference>
<dbReference type="OrthoDB" id="9808002at2"/>
<evidence type="ECO:0000313" key="5">
    <source>
        <dbReference type="Proteomes" id="UP000003933"/>
    </source>
</evidence>
<gene>
    <name evidence="4" type="primary">sufS</name>
    <name evidence="4" type="ORF">A355_035</name>
</gene>
<dbReference type="Pfam" id="PF00266">
    <property type="entry name" value="Aminotran_5"/>
    <property type="match status" value="1"/>
</dbReference>
<feature type="domain" description="Aminotransferase class V" evidence="3">
    <location>
        <begin position="12"/>
        <end position="278"/>
    </location>
</feature>
<dbReference type="PANTHER" id="PTHR43586">
    <property type="entry name" value="CYSTEINE DESULFURASE"/>
    <property type="match status" value="1"/>
</dbReference>
<protein>
    <submittedName>
        <fullName evidence="4">Putative selenocysteine lyase</fullName>
    </submittedName>
</protein>
<dbReference type="PATRIC" id="fig|1202539.3.peg.34"/>
<dbReference type="InterPro" id="IPR000192">
    <property type="entry name" value="Aminotrans_V_dom"/>
</dbReference>
<dbReference type="KEGG" id="crt:A355_035"/>
<keyword evidence="2" id="KW-1133">Transmembrane helix</keyword>
<evidence type="ECO:0000259" key="3">
    <source>
        <dbReference type="Pfam" id="PF00266"/>
    </source>
</evidence>
<dbReference type="GO" id="GO:0016829">
    <property type="term" value="F:lyase activity"/>
    <property type="evidence" value="ECO:0007669"/>
    <property type="project" value="UniProtKB-KW"/>
</dbReference>
<sequence>MFIFLKKFKKIIYLDNSSTNQKPKILFKSIINVLQKKNFNLNRGENNLLQKNFFFFKKIKFLIKKILNINFIEEIIFFFNTTFSINFIIINLKNFIINNNEILISNKEHNSIILPLLKILKNKILKIIIFPNYKNKIYINILCNYFKNNTLLCIINITSNNYGFLSKIKKIINICNYNNIITIVDKTQSISSIHINLKKIKIDFLIFSLHKLYSLTGISILYCKIFFLSKLNPILVGGGSLFLNYNFNFKNFDEKFYFGTQNIFSIYSSYYSLKWYLSNKKNIFFINYYIKKSIFFIFNKKSFCFTNIILLKNKNNKLLNDYFNLNKIILRCDNLCNFLKKMFINKNNNCRLSYNFFNKIKEIIKIKFLIFFFNFNIINY</sequence>
<keyword evidence="2" id="KW-0812">Transmembrane</keyword>
<dbReference type="HOGENOM" id="CLU_727011_0_0_6"/>
<dbReference type="Proteomes" id="UP000003933">
    <property type="component" value="Chromosome"/>
</dbReference>
<accession>J3VQ67</accession>
<feature type="transmembrane region" description="Helical" evidence="2">
    <location>
        <begin position="66"/>
        <end position="90"/>
    </location>
</feature>
<keyword evidence="2" id="KW-0472">Membrane</keyword>
<evidence type="ECO:0000256" key="1">
    <source>
        <dbReference type="ARBA" id="ARBA00022898"/>
    </source>
</evidence>
<dbReference type="InterPro" id="IPR015424">
    <property type="entry name" value="PyrdxlP-dep_Trfase"/>
</dbReference>
<dbReference type="EMBL" id="CP003544">
    <property type="protein sequence ID" value="AFP84081.1"/>
    <property type="molecule type" value="Genomic_DNA"/>
</dbReference>
<reference evidence="4 5" key="1">
    <citation type="journal article" date="2012" name="Mol. Biol. Evol.">
        <title>Genome reduction and co-evolution between the primary and secondary bacterial symbionts of psyllids.</title>
        <authorList>
            <person name="Sloan D.B."/>
            <person name="Moran N.A."/>
        </authorList>
    </citation>
    <scope>NUCLEOTIDE SEQUENCE [LARGE SCALE GENOMIC DNA]</scope>
    <source>
        <strain evidence="4 5">HT</strain>
    </source>
</reference>
<dbReference type="RefSeq" id="WP_014887381.1">
    <property type="nucleotide sequence ID" value="NC_018417.1"/>
</dbReference>
<dbReference type="SUPFAM" id="SSF53383">
    <property type="entry name" value="PLP-dependent transferases"/>
    <property type="match status" value="1"/>
</dbReference>
<evidence type="ECO:0000313" key="4">
    <source>
        <dbReference type="EMBL" id="AFP84081.1"/>
    </source>
</evidence>
<dbReference type="InterPro" id="IPR015421">
    <property type="entry name" value="PyrdxlP-dep_Trfase_major"/>
</dbReference>
<dbReference type="Gene3D" id="3.90.1150.10">
    <property type="entry name" value="Aspartate Aminotransferase, domain 1"/>
    <property type="match status" value="1"/>
</dbReference>
<dbReference type="STRING" id="1202539.A355_035"/>